<evidence type="ECO:0000256" key="1">
    <source>
        <dbReference type="SAM" id="Phobius"/>
    </source>
</evidence>
<dbReference type="AlphaFoldDB" id="A0AA90TNV4"/>
<dbReference type="EMBL" id="JAVGVR010000001">
    <property type="protein sequence ID" value="MDQ6596161.1"/>
    <property type="molecule type" value="Genomic_DNA"/>
</dbReference>
<keyword evidence="3" id="KW-1185">Reference proteome</keyword>
<feature type="transmembrane region" description="Helical" evidence="1">
    <location>
        <begin position="27"/>
        <end position="45"/>
    </location>
</feature>
<keyword evidence="1" id="KW-0472">Membrane</keyword>
<proteinExistence type="predicted"/>
<name>A0AA90TNV4_9BACI</name>
<feature type="transmembrane region" description="Helical" evidence="1">
    <location>
        <begin position="51"/>
        <end position="67"/>
    </location>
</feature>
<evidence type="ECO:0000313" key="3">
    <source>
        <dbReference type="Proteomes" id="UP001178888"/>
    </source>
</evidence>
<dbReference type="Proteomes" id="UP001178888">
    <property type="component" value="Unassembled WGS sequence"/>
</dbReference>
<keyword evidence="1" id="KW-1133">Transmembrane helix</keyword>
<dbReference type="RefSeq" id="WP_208025399.1">
    <property type="nucleotide sequence ID" value="NZ_JAVGVR010000001.1"/>
</dbReference>
<keyword evidence="1" id="KW-0812">Transmembrane</keyword>
<comment type="caution">
    <text evidence="2">The sequence shown here is derived from an EMBL/GenBank/DDBJ whole genome shotgun (WGS) entry which is preliminary data.</text>
</comment>
<evidence type="ECO:0000313" key="2">
    <source>
        <dbReference type="EMBL" id="MDQ6596161.1"/>
    </source>
</evidence>
<protein>
    <submittedName>
        <fullName evidence="2">Uncharacterized protein</fullName>
    </submittedName>
</protein>
<reference evidence="2" key="1">
    <citation type="submission" date="2023-08" db="EMBL/GenBank/DDBJ databases">
        <title>Nitrogen cycling bacteria in agricultural field soils.</title>
        <authorList>
            <person name="Jang J."/>
        </authorList>
    </citation>
    <scope>NUCLEOTIDE SEQUENCE</scope>
    <source>
        <strain evidence="2">PS3-36</strain>
    </source>
</reference>
<organism evidence="2 3">
    <name type="scientific">Bacillus salipaludis</name>
    <dbReference type="NCBI Taxonomy" id="2547811"/>
    <lineage>
        <taxon>Bacteria</taxon>
        <taxon>Bacillati</taxon>
        <taxon>Bacillota</taxon>
        <taxon>Bacilli</taxon>
        <taxon>Bacillales</taxon>
        <taxon>Bacillaceae</taxon>
        <taxon>Bacillus</taxon>
    </lineage>
</organism>
<accession>A0AA90TNV4</accession>
<gene>
    <name evidence="2" type="ORF">RCG21_07095</name>
</gene>
<sequence>MGAVSWAIIVTIALQMYKKRTVKPTKWKAIVAIVIGIFSFTINWNMSGTQIKFPILPLGVWILYWILKGRGDSWTIYRHFAWLGFWANFIFLLTSFVAIPVQQMLYPQKEVSTYISNINQASLVKIYSPAKDDSLNKENLQKQLDTMTQEPLYSEEWFYSNMDTKKKYERFPYQLIGSSPKFGSGLKVIVYVKNEGKGLLIVTPNEQLYFRSQNSLLERGN</sequence>
<feature type="transmembrane region" description="Helical" evidence="1">
    <location>
        <begin position="79"/>
        <end position="99"/>
    </location>
</feature>